<feature type="domain" description="Glycosyltransferase 2-like" evidence="1">
    <location>
        <begin position="6"/>
        <end position="173"/>
    </location>
</feature>
<name>A0A934ULQ6_9SPHI</name>
<dbReference type="Pfam" id="PF00535">
    <property type="entry name" value="Glycos_transf_2"/>
    <property type="match status" value="1"/>
</dbReference>
<comment type="caution">
    <text evidence="2">The sequence shown here is derived from an EMBL/GenBank/DDBJ whole genome shotgun (WGS) entry which is preliminary data.</text>
</comment>
<organism evidence="2 3">
    <name type="scientific">Mucilaginibacter segetis</name>
    <dbReference type="NCBI Taxonomy" id="2793071"/>
    <lineage>
        <taxon>Bacteria</taxon>
        <taxon>Pseudomonadati</taxon>
        <taxon>Bacteroidota</taxon>
        <taxon>Sphingobacteriia</taxon>
        <taxon>Sphingobacteriales</taxon>
        <taxon>Sphingobacteriaceae</taxon>
        <taxon>Mucilaginibacter</taxon>
    </lineage>
</organism>
<dbReference type="GO" id="GO:0016758">
    <property type="term" value="F:hexosyltransferase activity"/>
    <property type="evidence" value="ECO:0007669"/>
    <property type="project" value="UniProtKB-ARBA"/>
</dbReference>
<accession>A0A934ULQ6</accession>
<reference evidence="2" key="1">
    <citation type="submission" date="2020-12" db="EMBL/GenBank/DDBJ databases">
        <title>Bacterial novel species Mucilaginibacter sp. SD-g isolated from soil.</title>
        <authorList>
            <person name="Jung H.-Y."/>
        </authorList>
    </citation>
    <scope>NUCLEOTIDE SEQUENCE</scope>
    <source>
        <strain evidence="2">SD-g</strain>
    </source>
</reference>
<evidence type="ECO:0000313" key="3">
    <source>
        <dbReference type="Proteomes" id="UP000613193"/>
    </source>
</evidence>
<dbReference type="AlphaFoldDB" id="A0A934ULQ6"/>
<dbReference type="PANTHER" id="PTHR22916">
    <property type="entry name" value="GLYCOSYLTRANSFERASE"/>
    <property type="match status" value="1"/>
</dbReference>
<keyword evidence="3" id="KW-1185">Reference proteome</keyword>
<dbReference type="PANTHER" id="PTHR22916:SF3">
    <property type="entry name" value="UDP-GLCNAC:BETAGAL BETA-1,3-N-ACETYLGLUCOSAMINYLTRANSFERASE-LIKE PROTEIN 1"/>
    <property type="match status" value="1"/>
</dbReference>
<dbReference type="CDD" id="cd00761">
    <property type="entry name" value="Glyco_tranf_GTA_type"/>
    <property type="match status" value="1"/>
</dbReference>
<evidence type="ECO:0000259" key="1">
    <source>
        <dbReference type="Pfam" id="PF00535"/>
    </source>
</evidence>
<dbReference type="SUPFAM" id="SSF53448">
    <property type="entry name" value="Nucleotide-diphospho-sugar transferases"/>
    <property type="match status" value="1"/>
</dbReference>
<evidence type="ECO:0000313" key="2">
    <source>
        <dbReference type="EMBL" id="MBK0378205.1"/>
    </source>
</evidence>
<dbReference type="Proteomes" id="UP000613193">
    <property type="component" value="Unassembled WGS sequence"/>
</dbReference>
<dbReference type="RefSeq" id="WP_200063776.1">
    <property type="nucleotide sequence ID" value="NZ_JAEHFW010000001.1"/>
</dbReference>
<proteinExistence type="predicted"/>
<dbReference type="Gene3D" id="3.90.550.10">
    <property type="entry name" value="Spore Coat Polysaccharide Biosynthesis Protein SpsA, Chain A"/>
    <property type="match status" value="1"/>
</dbReference>
<dbReference type="InterPro" id="IPR001173">
    <property type="entry name" value="Glyco_trans_2-like"/>
</dbReference>
<dbReference type="EMBL" id="JAEHFW010000001">
    <property type="protein sequence ID" value="MBK0378205.1"/>
    <property type="molecule type" value="Genomic_DNA"/>
</dbReference>
<dbReference type="InterPro" id="IPR029044">
    <property type="entry name" value="Nucleotide-diphossugar_trans"/>
</dbReference>
<sequence>MQLGVSVIVCCYNSAERLPQTIKHLALQRVPSHIPWEIIVIDNASTDNTGVIADQEWNKYSKQVKFRVIKQPVAGLSYAREKGIENAQYEYMLFCDDDNWLYNDYISKSYEIMTSDPQIGAVGGCGIFEPEQPAWFEVETHKIAYVNGPQTWAKTEHWVYGAGSVYRKSIFITLRKENWRQITTGRLGNKLISGEDVEICFMIYLLGYKIISDDKLLFKHFVPIKRQNINYILNLHYWQSYTNVLLNSYYPILNHDERQIEKIINGWYWITAKTFLKQKVKCFFVKKPLTFKEKINYHAVLGTFAGLRENRERIIEHHNELHRILASVLNTIK</sequence>
<gene>
    <name evidence="2" type="ORF">I5M19_02745</name>
</gene>
<protein>
    <submittedName>
        <fullName evidence="2">Glycosyltransferase family 2 protein</fullName>
    </submittedName>
</protein>